<evidence type="ECO:0000256" key="1">
    <source>
        <dbReference type="ARBA" id="ARBA00022801"/>
    </source>
</evidence>
<dbReference type="Proteomes" id="UP000234789">
    <property type="component" value="Unassembled WGS sequence"/>
</dbReference>
<dbReference type="GO" id="GO:0009341">
    <property type="term" value="C:beta-galactosidase complex"/>
    <property type="evidence" value="ECO:0007669"/>
    <property type="project" value="InterPro"/>
</dbReference>
<gene>
    <name evidence="4" type="ORF">B8V81_3854</name>
</gene>
<dbReference type="AlphaFoldDB" id="A0A2N5N536"/>
<evidence type="ECO:0000259" key="3">
    <source>
        <dbReference type="Pfam" id="PF02449"/>
    </source>
</evidence>
<dbReference type="SUPFAM" id="SSF51445">
    <property type="entry name" value="(Trans)glycosidases"/>
    <property type="match status" value="1"/>
</dbReference>
<keyword evidence="1 4" id="KW-0378">Hydrolase</keyword>
<dbReference type="Pfam" id="PF02449">
    <property type="entry name" value="Glyco_hydro_42"/>
    <property type="match status" value="1"/>
</dbReference>
<organism evidence="4 5">
    <name type="scientific">Paenibacillus pasadenensis</name>
    <dbReference type="NCBI Taxonomy" id="217090"/>
    <lineage>
        <taxon>Bacteria</taxon>
        <taxon>Bacillati</taxon>
        <taxon>Bacillota</taxon>
        <taxon>Bacilli</taxon>
        <taxon>Bacillales</taxon>
        <taxon>Paenibacillaceae</taxon>
        <taxon>Paenibacillus</taxon>
    </lineage>
</organism>
<dbReference type="EMBL" id="NFEZ01000004">
    <property type="protein sequence ID" value="PLT45423.1"/>
    <property type="molecule type" value="Genomic_DNA"/>
</dbReference>
<sequence>MKINFTNSVAREAKMAACSPDGCEVVLGADGGGITIGQVKEAGKRYLVGDIEVLEDHSVAMMFRCFLPGEDQERIFMRFGLLPRFKTRICLDLHLLDNRTIFTNRTPGTLKLVVHGQRTELGSVERFELGMEKAFHDVRVRFEHFHLTDQMPTDFPLPRTKLVDEFGQWKGKDWPGKIHSLAELKERLEANEGPAEYPFPEWNEWGGDRTRQLKEGTGYFSTFKSEDGRWHLVDPSGCDYFSLGPCGTNPGDQCRVDSFEDLCDWLPETDDPDFGEFYKIGTTRRAAYMPLDSFKIIRFTALNMKKAYGERWHEKWEEISHHILMKNGINSQGNFPGLGMASGRTRLPYVRELPNFPTTDTLIFRDFPDVLSPEYKEKAEQYARQLSAWKDDPWLIGYFLRNEPEFNFVEGLAIADEVLHNPAQTHCRSGLIAFLKSAYTTIEELNLAWDSAFESFSELEKPIYSCSTTYPKSKPDIRKFSAHLIREYIKVPSLACRAVDSNHLNLGLRWSKAYNLDMMEGWEYFDVFSINCYDFDPTRDMDFVQHARVDLPILLGEYHCGALDRGLPATGLKGVPDQEERGVMWRHFVEKVAAHPYGVGAHWFQYNDQFCLGRYDGENYQIGMVDICMQPYPELMEAARETSRVLYQVKNGEAMPYGKLPKSVPMIGY</sequence>
<evidence type="ECO:0000313" key="4">
    <source>
        <dbReference type="EMBL" id="PLT45423.1"/>
    </source>
</evidence>
<dbReference type="InterPro" id="IPR017853">
    <property type="entry name" value="GH"/>
</dbReference>
<dbReference type="Gene3D" id="3.20.20.80">
    <property type="entry name" value="Glycosidases"/>
    <property type="match status" value="1"/>
</dbReference>
<name>A0A2N5N536_9BACL</name>
<dbReference type="GO" id="GO:0004565">
    <property type="term" value="F:beta-galactosidase activity"/>
    <property type="evidence" value="ECO:0007669"/>
    <property type="project" value="InterPro"/>
</dbReference>
<evidence type="ECO:0000313" key="5">
    <source>
        <dbReference type="Proteomes" id="UP000234789"/>
    </source>
</evidence>
<comment type="caution">
    <text evidence="4">The sequence shown here is derived from an EMBL/GenBank/DDBJ whole genome shotgun (WGS) entry which is preliminary data.</text>
</comment>
<reference evidence="4 5" key="1">
    <citation type="submission" date="2017-05" db="EMBL/GenBank/DDBJ databases">
        <title>Functional genome analysis of Paenibacillus pasadenensis strain R16: insights on endophytic life style and antifungal activity.</title>
        <authorList>
            <person name="Passera A."/>
            <person name="Marcolungo L."/>
            <person name="Casati P."/>
            <person name="Brasca M."/>
            <person name="Quaglino F."/>
            <person name="Delledonne M."/>
        </authorList>
    </citation>
    <scope>NUCLEOTIDE SEQUENCE [LARGE SCALE GENOMIC DNA]</scope>
    <source>
        <strain evidence="4 5">R16</strain>
    </source>
</reference>
<feature type="domain" description="Glycoside hydrolase family 42 N-terminal" evidence="3">
    <location>
        <begin position="370"/>
        <end position="535"/>
    </location>
</feature>
<dbReference type="GO" id="GO:0005975">
    <property type="term" value="P:carbohydrate metabolic process"/>
    <property type="evidence" value="ECO:0007669"/>
    <property type="project" value="InterPro"/>
</dbReference>
<keyword evidence="5" id="KW-1185">Reference proteome</keyword>
<proteinExistence type="predicted"/>
<evidence type="ECO:0000256" key="2">
    <source>
        <dbReference type="ARBA" id="ARBA00023295"/>
    </source>
</evidence>
<accession>A0A2N5N536</accession>
<dbReference type="InterPro" id="IPR013529">
    <property type="entry name" value="Glyco_hydro_42_N"/>
</dbReference>
<protein>
    <submittedName>
        <fullName evidence="4">Putative hydrolase</fullName>
    </submittedName>
</protein>
<dbReference type="RefSeq" id="WP_101808961.1">
    <property type="nucleotide sequence ID" value="NZ_NFEZ01000004.1"/>
</dbReference>
<keyword evidence="2" id="KW-0326">Glycosidase</keyword>